<reference evidence="1 2" key="1">
    <citation type="submission" date="2019-01" db="EMBL/GenBank/DDBJ databases">
        <title>Flavobacterium sp. nov.,isolated from freshwater.</title>
        <authorList>
            <person name="Zhang R."/>
            <person name="Du Z.-J."/>
        </authorList>
    </citation>
    <scope>NUCLEOTIDE SEQUENCE [LARGE SCALE GENOMIC DNA]</scope>
    <source>
        <strain evidence="1 2">1E403</strain>
    </source>
</reference>
<dbReference type="AlphaFoldDB" id="A0A444GS02"/>
<keyword evidence="2" id="KW-1185">Reference proteome</keyword>
<organism evidence="1 2">
    <name type="scientific">Flavobacterium cerinum</name>
    <dbReference type="NCBI Taxonomy" id="2502784"/>
    <lineage>
        <taxon>Bacteria</taxon>
        <taxon>Pseudomonadati</taxon>
        <taxon>Bacteroidota</taxon>
        <taxon>Flavobacteriia</taxon>
        <taxon>Flavobacteriales</taxon>
        <taxon>Flavobacteriaceae</taxon>
        <taxon>Flavobacterium</taxon>
    </lineage>
</organism>
<proteinExistence type="predicted"/>
<evidence type="ECO:0000313" key="2">
    <source>
        <dbReference type="Proteomes" id="UP000287527"/>
    </source>
</evidence>
<dbReference type="Proteomes" id="UP000287527">
    <property type="component" value="Unassembled WGS sequence"/>
</dbReference>
<protein>
    <submittedName>
        <fullName evidence="1">Uncharacterized protein</fullName>
    </submittedName>
</protein>
<dbReference type="RefSeq" id="WP_128390677.1">
    <property type="nucleotide sequence ID" value="NZ_SBII01000011.1"/>
</dbReference>
<dbReference type="EMBL" id="SBII01000011">
    <property type="protein sequence ID" value="RWW93719.1"/>
    <property type="molecule type" value="Genomic_DNA"/>
</dbReference>
<comment type="caution">
    <text evidence="1">The sequence shown here is derived from an EMBL/GenBank/DDBJ whole genome shotgun (WGS) entry which is preliminary data.</text>
</comment>
<evidence type="ECO:0000313" key="1">
    <source>
        <dbReference type="EMBL" id="RWW93719.1"/>
    </source>
</evidence>
<gene>
    <name evidence="1" type="ORF">EPI11_14375</name>
</gene>
<name>A0A444GS02_9FLAO</name>
<accession>A0A444GS02</accession>
<sequence length="213" mass="23386">MLIGVSIVISCSKNDETVVSEKNDLVLKNNIDIDSKTILADQEYLDYVTAEYNFFQGIQDAEKIKNYASDGIIDATEGQDIFKAYGFNSHEAFVQWNTDQSIRYQNLDGRYSLSERSTGMQQELFLGALQKVDLLKFTPPFDPGSTDSCNSAFNWCMGTAMASAAVAHGACLLIDTASGGIAIYFCHSAALLLQVTMEGQCLDSYKTCKQSKG</sequence>